<dbReference type="PANTHER" id="PTHR38605">
    <property type="entry name" value="ATPASE-RELATED"/>
    <property type="match status" value="1"/>
</dbReference>
<reference evidence="1 2" key="1">
    <citation type="submission" date="2021-10" db="EMBL/GenBank/DDBJ databases">
        <title>Draft genome of Aestuariibacter halophilus JC2043.</title>
        <authorList>
            <person name="Emsley S.A."/>
            <person name="Pfannmuller K.M."/>
            <person name="Ushijima B."/>
            <person name="Saw J.H."/>
            <person name="Videau P."/>
        </authorList>
    </citation>
    <scope>NUCLEOTIDE SEQUENCE [LARGE SCALE GENOMIC DNA]</scope>
    <source>
        <strain evidence="1 2">JC2043</strain>
    </source>
</reference>
<dbReference type="InterPro" id="IPR027417">
    <property type="entry name" value="P-loop_NTPase"/>
</dbReference>
<accession>A0ABS8G7U6</accession>
<dbReference type="Pfam" id="PF04317">
    <property type="entry name" value="DUF463"/>
    <property type="match status" value="1"/>
</dbReference>
<organism evidence="1 2">
    <name type="scientific">Fluctibacter halophilus</name>
    <dbReference type="NCBI Taxonomy" id="226011"/>
    <lineage>
        <taxon>Bacteria</taxon>
        <taxon>Pseudomonadati</taxon>
        <taxon>Pseudomonadota</taxon>
        <taxon>Gammaproteobacteria</taxon>
        <taxon>Alteromonadales</taxon>
        <taxon>Alteromonadaceae</taxon>
        <taxon>Fluctibacter</taxon>
    </lineage>
</organism>
<dbReference type="RefSeq" id="WP_229160217.1">
    <property type="nucleotide sequence ID" value="NZ_JAJEWP010000002.1"/>
</dbReference>
<dbReference type="PANTHER" id="PTHR38605:SF1">
    <property type="entry name" value="ATPASE"/>
    <property type="match status" value="1"/>
</dbReference>
<dbReference type="EMBL" id="JAJEWP010000002">
    <property type="protein sequence ID" value="MCC2616664.1"/>
    <property type="molecule type" value="Genomic_DNA"/>
</dbReference>
<sequence length="468" mass="52756">MSTRSEGDVSSRVVSRIKTAAQRLTDQHVSLAVTGLSGSGKTAFITSLINQLLHAPGQQNLPFFEPQRDGRLIGVRRDIQPDLTVGRFAYEAAMQGLTTSPAQWPASTRGISQVRLQLRYRSNRALSQLMSETRTLTLDITDYPGEWLLDLPLLSMDYEQWCQQFWLAQDDDNKRELSRGYVSHCDVLLDPAQRNEVTVATLAEDYRGLLLRYKEKGYQLVQPGRFVLPGELEGAPVLQFFPLPESLFHQLKDDPIFGLLEGRYKAYQRQVVKPFYQQHFKRFDRQIILVDCLSALNQGLHSFHDLRRSIQWIMGSFHYGQGSLIKRLFSPNIDRLVFAASKADHITADQQQNLVKLLDTMVSEARQHLKFDGVSSEVTALAAIQASHPVTLNIDNTEQAALQGHSPDGSVRTLYPGDVPTACPSTDFFKQQGFSFPAFSPPVFDAGQPLPHMRMDSIVHDVLADKMR</sequence>
<dbReference type="SUPFAM" id="SSF52540">
    <property type="entry name" value="P-loop containing nucleoside triphosphate hydrolases"/>
    <property type="match status" value="1"/>
</dbReference>
<proteinExistence type="predicted"/>
<comment type="caution">
    <text evidence="1">The sequence shown here is derived from an EMBL/GenBank/DDBJ whole genome shotgun (WGS) entry which is preliminary data.</text>
</comment>
<evidence type="ECO:0000313" key="2">
    <source>
        <dbReference type="Proteomes" id="UP001520878"/>
    </source>
</evidence>
<protein>
    <submittedName>
        <fullName evidence="1">YcjX family protein</fullName>
    </submittedName>
</protein>
<evidence type="ECO:0000313" key="1">
    <source>
        <dbReference type="EMBL" id="MCC2616664.1"/>
    </source>
</evidence>
<dbReference type="InterPro" id="IPR007413">
    <property type="entry name" value="YcjX-like"/>
</dbReference>
<dbReference type="Proteomes" id="UP001520878">
    <property type="component" value="Unassembled WGS sequence"/>
</dbReference>
<gene>
    <name evidence="1" type="ORF">LJ739_10460</name>
</gene>
<name>A0ABS8G7U6_9ALTE</name>
<dbReference type="PIRSF" id="PIRSF019381">
    <property type="entry name" value="YcjX"/>
    <property type="match status" value="1"/>
</dbReference>
<keyword evidence="2" id="KW-1185">Reference proteome</keyword>